<keyword evidence="2" id="KW-1185">Reference proteome</keyword>
<reference evidence="1" key="1">
    <citation type="submission" date="2022-02" db="EMBL/GenBank/DDBJ databases">
        <title>Coral-associated bacteria.</title>
        <authorList>
            <person name="Tang K."/>
            <person name="Wang X."/>
        </authorList>
    </citation>
    <scope>NUCLEOTIDE SEQUENCE</scope>
    <source>
        <strain evidence="1">SCSIO 43006</strain>
    </source>
</reference>
<dbReference type="Pfam" id="PF04317">
    <property type="entry name" value="DUF463"/>
    <property type="match status" value="1"/>
</dbReference>
<dbReference type="SUPFAM" id="SSF52540">
    <property type="entry name" value="P-loop containing nucleoside triphosphate hydrolases"/>
    <property type="match status" value="1"/>
</dbReference>
<name>A0ABY4VKM8_9GAMM</name>
<dbReference type="RefSeq" id="WP_252085364.1">
    <property type="nucleotide sequence ID" value="NZ_CP092418.1"/>
</dbReference>
<evidence type="ECO:0000313" key="2">
    <source>
        <dbReference type="Proteomes" id="UP001055658"/>
    </source>
</evidence>
<protein>
    <submittedName>
        <fullName evidence="1">YcjX family protein</fullName>
    </submittedName>
</protein>
<dbReference type="EMBL" id="CP092418">
    <property type="protein sequence ID" value="USD23012.1"/>
    <property type="molecule type" value="Genomic_DNA"/>
</dbReference>
<dbReference type="InterPro" id="IPR007413">
    <property type="entry name" value="YcjX-like"/>
</dbReference>
<evidence type="ECO:0000313" key="1">
    <source>
        <dbReference type="EMBL" id="USD23012.1"/>
    </source>
</evidence>
<gene>
    <name evidence="1" type="ORF">MJO52_07740</name>
</gene>
<dbReference type="InterPro" id="IPR027417">
    <property type="entry name" value="P-loop_NTPase"/>
</dbReference>
<accession>A0ABY4VKM8</accession>
<dbReference type="PANTHER" id="PTHR38605">
    <property type="entry name" value="ATPASE-RELATED"/>
    <property type="match status" value="1"/>
</dbReference>
<dbReference type="PANTHER" id="PTHR38605:SF1">
    <property type="entry name" value="ATPASE"/>
    <property type="match status" value="1"/>
</dbReference>
<dbReference type="Proteomes" id="UP001055658">
    <property type="component" value="Chromosome"/>
</dbReference>
<organism evidence="1 2">
    <name type="scientific">Microbulbifer variabilis</name>
    <dbReference type="NCBI Taxonomy" id="266805"/>
    <lineage>
        <taxon>Bacteria</taxon>
        <taxon>Pseudomonadati</taxon>
        <taxon>Pseudomonadota</taxon>
        <taxon>Gammaproteobacteria</taxon>
        <taxon>Cellvibrionales</taxon>
        <taxon>Microbulbiferaceae</taxon>
        <taxon>Microbulbifer</taxon>
    </lineage>
</organism>
<sequence>MESQATGSGQVSLEYPLDQADKRSKRLKEKLRHWGRGAQEKSHWLAERLMDRRVCVGVTGLSGAGKSTLLTSLIYQLSHPQKAQLPGFAPALNGDLLGAELKPALDSGLPVFDYEGCLSALMSHPPRWPKSTRDVSAMELHIHLRRHRRLGGGDYKTLILELRDYPGEWLMDLPMLRMDFRDWCRHQAHIIASDTRAGLAPGLLTRLAALSPEAEAKESELQALWREYRQFLLDCREKRKLSYLQPGRALLDDEDYQLLPLLDLRGFSADQLKQLPDGSNYQVLRRLYEAYVEGKVAPFLESHFKHLDRQLVLVDMIGTLFAGEQALEDMRLAFTHIADTFRYGESGFLSKLWRPKVNRLLFAATKVDQVLAADHDALRQLLGQQLQQTFTGARHRGLPIFSEAIAAVRCSHEDQRNGRRMLVGYDLDGRYLGFENAEIFSRLPSEKSGWGHYTGAAPPQLRPPQGMDSGSIPHIRVDALLNLLLGDKV</sequence>
<dbReference type="PIRSF" id="PIRSF019381">
    <property type="entry name" value="YcjX"/>
    <property type="match status" value="1"/>
</dbReference>
<proteinExistence type="predicted"/>